<dbReference type="InterPro" id="IPR022634">
    <property type="entry name" value="DNA_polIII_beta_N"/>
</dbReference>
<comment type="subunit">
    <text evidence="9">Forms a ring-shaped head-to-tail homodimer around DNA.</text>
</comment>
<dbReference type="EMBL" id="LCBC01000008">
    <property type="protein sequence ID" value="KKS04198.1"/>
    <property type="molecule type" value="Genomic_DNA"/>
</dbReference>
<dbReference type="GO" id="GO:0006271">
    <property type="term" value="P:DNA strand elongation involved in DNA replication"/>
    <property type="evidence" value="ECO:0007669"/>
    <property type="project" value="TreeGrafter"/>
</dbReference>
<comment type="function">
    <text evidence="9">Confers DNA tethering and processivity to DNA polymerases and other proteins. Acts as a clamp, forming a ring around DNA (a reaction catalyzed by the clamp-loading complex) which diffuses in an ATP-independent manner freely and bidirectionally along dsDNA. Initially characterized for its ability to contact the catalytic subunit of DNA polymerase III (Pol III), a complex, multichain enzyme responsible for most of the replicative synthesis in bacteria; Pol III exhibits 3'-5' exonuclease proofreading activity. The beta chain is required for initiation of replication as well as for processivity of DNA replication.</text>
</comment>
<keyword evidence="5 9" id="KW-0548">Nucleotidyltransferase</keyword>
<dbReference type="Pfam" id="PF02768">
    <property type="entry name" value="DNA_pol3_beta_3"/>
    <property type="match status" value="1"/>
</dbReference>
<dbReference type="Gene3D" id="3.70.10.10">
    <property type="match status" value="1"/>
</dbReference>
<dbReference type="GO" id="GO:0009360">
    <property type="term" value="C:DNA polymerase III complex"/>
    <property type="evidence" value="ECO:0007669"/>
    <property type="project" value="InterPro"/>
</dbReference>
<evidence type="ECO:0000256" key="2">
    <source>
        <dbReference type="ARBA" id="ARBA00010752"/>
    </source>
</evidence>
<dbReference type="Gene3D" id="3.10.150.10">
    <property type="entry name" value="DNA Polymerase III, subunit A, domain 2"/>
    <property type="match status" value="1"/>
</dbReference>
<evidence type="ECO:0000256" key="8">
    <source>
        <dbReference type="ARBA" id="ARBA00023125"/>
    </source>
</evidence>
<dbReference type="Pfam" id="PF02767">
    <property type="entry name" value="DNA_pol3_beta_2"/>
    <property type="match status" value="1"/>
</dbReference>
<dbReference type="GO" id="GO:0003677">
    <property type="term" value="F:DNA binding"/>
    <property type="evidence" value="ECO:0007669"/>
    <property type="project" value="UniProtKB-UniRule"/>
</dbReference>
<dbReference type="InterPro" id="IPR001001">
    <property type="entry name" value="DNA_polIII_beta"/>
</dbReference>
<dbReference type="NCBIfam" id="TIGR00663">
    <property type="entry name" value="dnan"/>
    <property type="match status" value="1"/>
</dbReference>
<evidence type="ECO:0000256" key="6">
    <source>
        <dbReference type="ARBA" id="ARBA00022705"/>
    </source>
</evidence>
<evidence type="ECO:0000256" key="5">
    <source>
        <dbReference type="ARBA" id="ARBA00022695"/>
    </source>
</evidence>
<dbReference type="PANTHER" id="PTHR30478">
    <property type="entry name" value="DNA POLYMERASE III SUBUNIT BETA"/>
    <property type="match status" value="1"/>
</dbReference>
<evidence type="ECO:0000313" key="14">
    <source>
        <dbReference type="Proteomes" id="UP000034493"/>
    </source>
</evidence>
<dbReference type="SUPFAM" id="SSF55979">
    <property type="entry name" value="DNA clamp"/>
    <property type="match status" value="3"/>
</dbReference>
<dbReference type="InterPro" id="IPR022635">
    <property type="entry name" value="DNA_polIII_beta_C"/>
</dbReference>
<evidence type="ECO:0000256" key="9">
    <source>
        <dbReference type="PIRNR" id="PIRNR000804"/>
    </source>
</evidence>
<gene>
    <name evidence="13" type="ORF">UU56_C0008G0005</name>
</gene>
<keyword evidence="4 9" id="KW-0808">Transferase</keyword>
<comment type="caution">
    <text evidence="13">The sequence shown here is derived from an EMBL/GenBank/DDBJ whole genome shotgun (WGS) entry which is preliminary data.</text>
</comment>
<dbReference type="InterPro" id="IPR046938">
    <property type="entry name" value="DNA_clamp_sf"/>
</dbReference>
<evidence type="ECO:0000259" key="10">
    <source>
        <dbReference type="Pfam" id="PF00712"/>
    </source>
</evidence>
<feature type="domain" description="DNA polymerase III beta sliding clamp C-terminal" evidence="12">
    <location>
        <begin position="252"/>
        <end position="378"/>
    </location>
</feature>
<keyword evidence="3 9" id="KW-0963">Cytoplasm</keyword>
<keyword evidence="7 9" id="KW-0239">DNA-directed DNA polymerase</keyword>
<evidence type="ECO:0000313" key="13">
    <source>
        <dbReference type="EMBL" id="KKS04198.1"/>
    </source>
</evidence>
<keyword evidence="6 9" id="KW-0235">DNA replication</keyword>
<dbReference type="GO" id="GO:0005737">
    <property type="term" value="C:cytoplasm"/>
    <property type="evidence" value="ECO:0007669"/>
    <property type="project" value="UniProtKB-SubCell"/>
</dbReference>
<evidence type="ECO:0000259" key="12">
    <source>
        <dbReference type="Pfam" id="PF02768"/>
    </source>
</evidence>
<dbReference type="PANTHER" id="PTHR30478:SF0">
    <property type="entry name" value="BETA SLIDING CLAMP"/>
    <property type="match status" value="1"/>
</dbReference>
<dbReference type="CDD" id="cd00140">
    <property type="entry name" value="beta_clamp"/>
    <property type="match status" value="1"/>
</dbReference>
<sequence>MKFKISQSDFSKTLSAASRSILTKANLPILSNVLISASRNKLEILSTNLETATKASISCKTEIEGKITIPGRTLLEFISQLPEGEVTFEKLGEEVLVSTKGYNARIPTIAPEEFPAIPKIEKGYEVKIKTEDFVKGVDEVAFCAAQDEGRPILTGVLCEFKGGKLSLVATDGYRLSFREIPIEKSPSEKNIKIVVPARAISEVAKVIVENIEGETGDLSLVVADSLNQINFKVANVEFTSRLIEGEFPGWQKIIPSSFTTKARLPKSEFIKLVRIAAIFARDSGNIVRLKLESAGASKKGALTVLSSAAQVGSTDAQIEAEMTGKGGEIAFNFRYLLEVLSIIGGEEVNFEMIESLNPGRITATDEKDSFFHIIMPVRLQV</sequence>
<dbReference type="InterPro" id="IPR022637">
    <property type="entry name" value="DNA_polIII_beta_cen"/>
</dbReference>
<feature type="domain" description="DNA polymerase III beta sliding clamp N-terminal" evidence="10">
    <location>
        <begin position="1"/>
        <end position="118"/>
    </location>
</feature>
<accession>A0A0G0YUR9</accession>
<reference evidence="13 14" key="1">
    <citation type="journal article" date="2015" name="Nature">
        <title>rRNA introns, odd ribosomes, and small enigmatic genomes across a large radiation of phyla.</title>
        <authorList>
            <person name="Brown C.T."/>
            <person name="Hug L.A."/>
            <person name="Thomas B.C."/>
            <person name="Sharon I."/>
            <person name="Castelle C.J."/>
            <person name="Singh A."/>
            <person name="Wilkins M.J."/>
            <person name="Williams K.H."/>
            <person name="Banfield J.F."/>
        </authorList>
    </citation>
    <scope>NUCLEOTIDE SEQUENCE [LARGE SCALE GENOMIC DNA]</scope>
</reference>
<proteinExistence type="inferred from homology"/>
<dbReference type="AlphaFoldDB" id="A0A0G0YUR9"/>
<evidence type="ECO:0000259" key="11">
    <source>
        <dbReference type="Pfam" id="PF02767"/>
    </source>
</evidence>
<comment type="subcellular location">
    <subcellularLocation>
        <location evidence="1 9">Cytoplasm</location>
    </subcellularLocation>
</comment>
<protein>
    <recommendedName>
        <fullName evidence="9">Beta sliding clamp</fullName>
    </recommendedName>
</protein>
<feature type="domain" description="DNA polymerase III beta sliding clamp central" evidence="11">
    <location>
        <begin position="128"/>
        <end position="248"/>
    </location>
</feature>
<dbReference type="SMART" id="SM00480">
    <property type="entry name" value="POL3Bc"/>
    <property type="match status" value="1"/>
</dbReference>
<organism evidence="13 14">
    <name type="scientific">Candidatus Curtissbacteria bacterium GW2011_GWA2_41_24</name>
    <dbReference type="NCBI Taxonomy" id="1618411"/>
    <lineage>
        <taxon>Bacteria</taxon>
        <taxon>Candidatus Curtissiibacteriota</taxon>
    </lineage>
</organism>
<evidence type="ECO:0000256" key="3">
    <source>
        <dbReference type="ARBA" id="ARBA00022490"/>
    </source>
</evidence>
<dbReference type="GO" id="GO:0003887">
    <property type="term" value="F:DNA-directed DNA polymerase activity"/>
    <property type="evidence" value="ECO:0007669"/>
    <property type="project" value="UniProtKB-UniRule"/>
</dbReference>
<name>A0A0G0YUR9_9BACT</name>
<dbReference type="Proteomes" id="UP000034493">
    <property type="component" value="Unassembled WGS sequence"/>
</dbReference>
<dbReference type="Pfam" id="PF00712">
    <property type="entry name" value="DNA_pol3_beta"/>
    <property type="match status" value="1"/>
</dbReference>
<comment type="similarity">
    <text evidence="2 9">Belongs to the beta sliding clamp family.</text>
</comment>
<keyword evidence="8" id="KW-0238">DNA-binding</keyword>
<dbReference type="PIRSF" id="PIRSF000804">
    <property type="entry name" value="DNA_pol_III_b"/>
    <property type="match status" value="1"/>
</dbReference>
<evidence type="ECO:0000256" key="7">
    <source>
        <dbReference type="ARBA" id="ARBA00022932"/>
    </source>
</evidence>
<evidence type="ECO:0000256" key="1">
    <source>
        <dbReference type="ARBA" id="ARBA00004496"/>
    </source>
</evidence>
<evidence type="ECO:0000256" key="4">
    <source>
        <dbReference type="ARBA" id="ARBA00022679"/>
    </source>
</evidence>
<dbReference type="GO" id="GO:0008408">
    <property type="term" value="F:3'-5' exonuclease activity"/>
    <property type="evidence" value="ECO:0007669"/>
    <property type="project" value="InterPro"/>
</dbReference>